<gene>
    <name evidence="2" type="ORF">B0A55_13052</name>
</gene>
<dbReference type="Proteomes" id="UP000309340">
    <property type="component" value="Unassembled WGS sequence"/>
</dbReference>
<evidence type="ECO:0000313" key="2">
    <source>
        <dbReference type="EMBL" id="TKA57601.1"/>
    </source>
</evidence>
<reference evidence="2 3" key="1">
    <citation type="submission" date="2017-03" db="EMBL/GenBank/DDBJ databases">
        <title>Genomes of endolithic fungi from Antarctica.</title>
        <authorList>
            <person name="Coleine C."/>
            <person name="Masonjones S."/>
            <person name="Stajich J.E."/>
        </authorList>
    </citation>
    <scope>NUCLEOTIDE SEQUENCE [LARGE SCALE GENOMIC DNA]</scope>
    <source>
        <strain evidence="2 3">CCFEE 5184</strain>
    </source>
</reference>
<sequence>MAHSLTGQRVETEQQHAGLLGMPPEMIQHVFSFVTRTDLPTLRLVSQEVGSQVFNLFASHYLHEIYCYFIDPARLQALQKIFSCPRLSGLVRKVVLTMDPYEGWYSEEASVAPPEGVTMQSDQLEAWSVYTAEQHRTFHTRPPSVQLLGEVLACIKGIGAAVGFDFDDTGQFCEHQAYFAEVWKLAVQAGCTITDLYFLDETDPDLKGMLKLCDGGLSDSLIYLRFDVRFNDVGKYNSVEAFRAFRHRLDSTTRLEELHIHVNSCSEHRKSLELQALEPEILHVARFRRLECLGLFGLHLDHEDLLRALKACRKKLTYLGLSDVHILTSTDAWTDVLLYARDTLLLEHAHIGPLRRSHGGGQQVVHTGTPDNQEHANFLKWECKGRGETRNGLTSILEGGLQYV</sequence>
<evidence type="ECO:0000313" key="3">
    <source>
        <dbReference type="Proteomes" id="UP000309340"/>
    </source>
</evidence>
<comment type="caution">
    <text evidence="2">The sequence shown here is derived from an EMBL/GenBank/DDBJ whole genome shotgun (WGS) entry which is preliminary data.</text>
</comment>
<name>A0A4U0W5F5_9PEZI</name>
<accession>A0A4U0W5F5</accession>
<dbReference type="AlphaFoldDB" id="A0A4U0W5F5"/>
<dbReference type="InterPro" id="IPR001810">
    <property type="entry name" value="F-box_dom"/>
</dbReference>
<keyword evidence="3" id="KW-1185">Reference proteome</keyword>
<dbReference type="EMBL" id="NAJQ01001513">
    <property type="protein sequence ID" value="TKA57601.1"/>
    <property type="molecule type" value="Genomic_DNA"/>
</dbReference>
<evidence type="ECO:0000259" key="1">
    <source>
        <dbReference type="Pfam" id="PF00646"/>
    </source>
</evidence>
<proteinExistence type="predicted"/>
<protein>
    <recommendedName>
        <fullName evidence="1">F-box domain-containing protein</fullName>
    </recommendedName>
</protein>
<feature type="domain" description="F-box" evidence="1">
    <location>
        <begin position="19"/>
        <end position="47"/>
    </location>
</feature>
<organism evidence="2 3">
    <name type="scientific">Friedmanniomyces simplex</name>
    <dbReference type="NCBI Taxonomy" id="329884"/>
    <lineage>
        <taxon>Eukaryota</taxon>
        <taxon>Fungi</taxon>
        <taxon>Dikarya</taxon>
        <taxon>Ascomycota</taxon>
        <taxon>Pezizomycotina</taxon>
        <taxon>Dothideomycetes</taxon>
        <taxon>Dothideomycetidae</taxon>
        <taxon>Mycosphaerellales</taxon>
        <taxon>Teratosphaeriaceae</taxon>
        <taxon>Friedmanniomyces</taxon>
    </lineage>
</organism>
<dbReference type="Pfam" id="PF00646">
    <property type="entry name" value="F-box"/>
    <property type="match status" value="1"/>
</dbReference>